<feature type="compositionally biased region" description="Polar residues" evidence="1">
    <location>
        <begin position="1"/>
        <end position="10"/>
    </location>
</feature>
<feature type="region of interest" description="Disordered" evidence="1">
    <location>
        <begin position="1"/>
        <end position="24"/>
    </location>
</feature>
<proteinExistence type="predicted"/>
<comment type="caution">
    <text evidence="2">The sequence shown here is derived from an EMBL/GenBank/DDBJ whole genome shotgun (WGS) entry which is preliminary data.</text>
</comment>
<keyword evidence="3" id="KW-1185">Reference proteome</keyword>
<protein>
    <submittedName>
        <fullName evidence="2">Uncharacterized protein</fullName>
    </submittedName>
</protein>
<dbReference type="Proteomes" id="UP001559025">
    <property type="component" value="Unassembled WGS sequence"/>
</dbReference>
<accession>A0ABV3WWV2</accession>
<reference evidence="2 3" key="1">
    <citation type="submission" date="2024-01" db="EMBL/GenBank/DDBJ databases">
        <title>New evidence supports the origin of RcGTA from prophage.</title>
        <authorList>
            <person name="Xu Y."/>
            <person name="Liu B."/>
            <person name="Chen F."/>
        </authorList>
    </citation>
    <scope>NUCLEOTIDE SEQUENCE [LARGE SCALE GENOMIC DNA]</scope>
    <source>
        <strain evidence="2 3">CBW1107-2</strain>
    </source>
</reference>
<dbReference type="RefSeq" id="WP_368804039.1">
    <property type="nucleotide sequence ID" value="NZ_JAZHFV010000006.1"/>
</dbReference>
<gene>
    <name evidence="2" type="ORF">V1479_17295</name>
</gene>
<name>A0ABV3WWV2_9HYPH</name>
<evidence type="ECO:0000313" key="3">
    <source>
        <dbReference type="Proteomes" id="UP001559025"/>
    </source>
</evidence>
<organism evidence="2 3">
    <name type="scientific">Neoaquamicrobium sediminum</name>
    <dbReference type="NCBI Taxonomy" id="1849104"/>
    <lineage>
        <taxon>Bacteria</taxon>
        <taxon>Pseudomonadati</taxon>
        <taxon>Pseudomonadota</taxon>
        <taxon>Alphaproteobacteria</taxon>
        <taxon>Hyphomicrobiales</taxon>
        <taxon>Phyllobacteriaceae</taxon>
        <taxon>Neoaquamicrobium</taxon>
    </lineage>
</organism>
<evidence type="ECO:0000256" key="1">
    <source>
        <dbReference type="SAM" id="MobiDB-lite"/>
    </source>
</evidence>
<dbReference type="EMBL" id="JAZHFV010000006">
    <property type="protein sequence ID" value="MEX4009069.1"/>
    <property type="molecule type" value="Genomic_DNA"/>
</dbReference>
<evidence type="ECO:0000313" key="2">
    <source>
        <dbReference type="EMBL" id="MEX4009069.1"/>
    </source>
</evidence>
<sequence>MLGTGPSNKNIPRRKTALNARQRTVDLKISLPSGSDGAAKRLARKIQDSVSRTLLREGEDASCVTIVEDGSAQEHKRTSKARLGPTPVGCGAWWNF</sequence>